<organism evidence="2 3">
    <name type="scientific">Rubroshorea leprosula</name>
    <dbReference type="NCBI Taxonomy" id="152421"/>
    <lineage>
        <taxon>Eukaryota</taxon>
        <taxon>Viridiplantae</taxon>
        <taxon>Streptophyta</taxon>
        <taxon>Embryophyta</taxon>
        <taxon>Tracheophyta</taxon>
        <taxon>Spermatophyta</taxon>
        <taxon>Magnoliopsida</taxon>
        <taxon>eudicotyledons</taxon>
        <taxon>Gunneridae</taxon>
        <taxon>Pentapetalae</taxon>
        <taxon>rosids</taxon>
        <taxon>malvids</taxon>
        <taxon>Malvales</taxon>
        <taxon>Dipterocarpaceae</taxon>
        <taxon>Rubroshorea</taxon>
    </lineage>
</organism>
<dbReference type="Proteomes" id="UP001054252">
    <property type="component" value="Unassembled WGS sequence"/>
</dbReference>
<gene>
    <name evidence="2" type="ORF">SLEP1_g26394</name>
</gene>
<keyword evidence="1" id="KW-0732">Signal</keyword>
<protein>
    <recommendedName>
        <fullName evidence="4">Secreted protein</fullName>
    </recommendedName>
</protein>
<accession>A0AAV5JM30</accession>
<comment type="caution">
    <text evidence="2">The sequence shown here is derived from an EMBL/GenBank/DDBJ whole genome shotgun (WGS) entry which is preliminary data.</text>
</comment>
<dbReference type="AlphaFoldDB" id="A0AAV5JM30"/>
<keyword evidence="3" id="KW-1185">Reference proteome</keyword>
<evidence type="ECO:0000256" key="1">
    <source>
        <dbReference type="SAM" id="SignalP"/>
    </source>
</evidence>
<dbReference type="EMBL" id="BPVZ01000043">
    <property type="protein sequence ID" value="GKV15619.1"/>
    <property type="molecule type" value="Genomic_DNA"/>
</dbReference>
<reference evidence="2 3" key="1">
    <citation type="journal article" date="2021" name="Commun. Biol.">
        <title>The genome of Shorea leprosula (Dipterocarpaceae) highlights the ecological relevance of drought in aseasonal tropical rainforests.</title>
        <authorList>
            <person name="Ng K.K.S."/>
            <person name="Kobayashi M.J."/>
            <person name="Fawcett J.A."/>
            <person name="Hatakeyama M."/>
            <person name="Paape T."/>
            <person name="Ng C.H."/>
            <person name="Ang C.C."/>
            <person name="Tnah L.H."/>
            <person name="Lee C.T."/>
            <person name="Nishiyama T."/>
            <person name="Sese J."/>
            <person name="O'Brien M.J."/>
            <person name="Copetti D."/>
            <person name="Mohd Noor M.I."/>
            <person name="Ong R.C."/>
            <person name="Putra M."/>
            <person name="Sireger I.Z."/>
            <person name="Indrioko S."/>
            <person name="Kosugi Y."/>
            <person name="Izuno A."/>
            <person name="Isagi Y."/>
            <person name="Lee S.L."/>
            <person name="Shimizu K.K."/>
        </authorList>
    </citation>
    <scope>NUCLEOTIDE SEQUENCE [LARGE SCALE GENOMIC DNA]</scope>
    <source>
        <strain evidence="2">214</strain>
    </source>
</reference>
<feature type="chain" id="PRO_5043966415" description="Secreted protein" evidence="1">
    <location>
        <begin position="17"/>
        <end position="58"/>
    </location>
</feature>
<feature type="signal peptide" evidence="1">
    <location>
        <begin position="1"/>
        <end position="16"/>
    </location>
</feature>
<evidence type="ECO:0000313" key="2">
    <source>
        <dbReference type="EMBL" id="GKV15619.1"/>
    </source>
</evidence>
<evidence type="ECO:0008006" key="4">
    <source>
        <dbReference type="Google" id="ProtNLM"/>
    </source>
</evidence>
<proteinExistence type="predicted"/>
<sequence>MTSFLFLFLSFFSSQPSRFCSSSSCLPAAATQRKKKGNPTMPWKIGKEAWYFPLPFLF</sequence>
<name>A0AAV5JM30_9ROSI</name>
<evidence type="ECO:0000313" key="3">
    <source>
        <dbReference type="Proteomes" id="UP001054252"/>
    </source>
</evidence>